<gene>
    <name evidence="2" type="ORF">KFK09_009240</name>
</gene>
<keyword evidence="1" id="KW-0472">Membrane</keyword>
<evidence type="ECO:0000256" key="1">
    <source>
        <dbReference type="SAM" id="Phobius"/>
    </source>
</evidence>
<dbReference type="Proteomes" id="UP000829196">
    <property type="component" value="Unassembled WGS sequence"/>
</dbReference>
<feature type="transmembrane region" description="Helical" evidence="1">
    <location>
        <begin position="46"/>
        <end position="61"/>
    </location>
</feature>
<keyword evidence="3" id="KW-1185">Reference proteome</keyword>
<reference evidence="2" key="1">
    <citation type="journal article" date="2022" name="Front. Genet.">
        <title>Chromosome-Scale Assembly of the Dendrobium nobile Genome Provides Insights Into the Molecular Mechanism of the Biosynthesis of the Medicinal Active Ingredient of Dendrobium.</title>
        <authorList>
            <person name="Xu Q."/>
            <person name="Niu S.-C."/>
            <person name="Li K.-L."/>
            <person name="Zheng P.-J."/>
            <person name="Zhang X.-J."/>
            <person name="Jia Y."/>
            <person name="Liu Y."/>
            <person name="Niu Y.-X."/>
            <person name="Yu L.-H."/>
            <person name="Chen D.-F."/>
            <person name="Zhang G.-Q."/>
        </authorList>
    </citation>
    <scope>NUCLEOTIDE SEQUENCE</scope>
    <source>
        <tissue evidence="2">Leaf</tissue>
    </source>
</reference>
<dbReference type="EMBL" id="JAGYWB010000007">
    <property type="protein sequence ID" value="KAI0516563.1"/>
    <property type="molecule type" value="Genomic_DNA"/>
</dbReference>
<comment type="caution">
    <text evidence="2">The sequence shown here is derived from an EMBL/GenBank/DDBJ whole genome shotgun (WGS) entry which is preliminary data.</text>
</comment>
<keyword evidence="1" id="KW-1133">Transmembrane helix</keyword>
<proteinExistence type="predicted"/>
<organism evidence="2 3">
    <name type="scientific">Dendrobium nobile</name>
    <name type="common">Orchid</name>
    <dbReference type="NCBI Taxonomy" id="94219"/>
    <lineage>
        <taxon>Eukaryota</taxon>
        <taxon>Viridiplantae</taxon>
        <taxon>Streptophyta</taxon>
        <taxon>Embryophyta</taxon>
        <taxon>Tracheophyta</taxon>
        <taxon>Spermatophyta</taxon>
        <taxon>Magnoliopsida</taxon>
        <taxon>Liliopsida</taxon>
        <taxon>Asparagales</taxon>
        <taxon>Orchidaceae</taxon>
        <taxon>Epidendroideae</taxon>
        <taxon>Malaxideae</taxon>
        <taxon>Dendrobiinae</taxon>
        <taxon>Dendrobium</taxon>
    </lineage>
</organism>
<name>A0A8T3BT00_DENNO</name>
<sequence length="62" mass="7266">MMHYNKGKSTGQKRFSVLLHELQASFLVTSAGIWRSLGGHSSSDRFIFIYMYFIFFLSSYLY</sequence>
<evidence type="ECO:0000313" key="2">
    <source>
        <dbReference type="EMBL" id="KAI0516563.1"/>
    </source>
</evidence>
<evidence type="ECO:0000313" key="3">
    <source>
        <dbReference type="Proteomes" id="UP000829196"/>
    </source>
</evidence>
<dbReference type="AlphaFoldDB" id="A0A8T3BT00"/>
<keyword evidence="1" id="KW-0812">Transmembrane</keyword>
<protein>
    <submittedName>
        <fullName evidence="2">Uncharacterized protein</fullName>
    </submittedName>
</protein>
<accession>A0A8T3BT00</accession>